<protein>
    <submittedName>
        <fullName evidence="1">Uncharacterized protein</fullName>
    </submittedName>
</protein>
<proteinExistence type="predicted"/>
<comment type="caution">
    <text evidence="1">The sequence shown here is derived from an EMBL/GenBank/DDBJ whole genome shotgun (WGS) entry which is preliminary data.</text>
</comment>
<evidence type="ECO:0000313" key="2">
    <source>
        <dbReference type="Proteomes" id="UP001165962"/>
    </source>
</evidence>
<dbReference type="Proteomes" id="UP001165962">
    <property type="component" value="Unassembled WGS sequence"/>
</dbReference>
<sequence>MDFSLINKNVLNYLEKQKTSMLTNPLSINVTIKKLNLYIGSFHNEMMELLEAENIYLGVIIDQHIPKPSVEPVDLEKMADADKIKSKLLSLSNQLTSEASNSSKKLRSFMWTLSDVEQYRHNVNYIIRKEVNFSYEGTEFHKILVGIYYHLREWNQDKSIVALERNYEGIRNSKVIEELRGRAGYHLPTITDGIIQQYQSYFLKCLSEYERLYNGGGENEPFEKASEPNSSTELNPDAEAQDVRFLLENIINDEPIQLEERFAQKDKDMDSLLVVYSDGEKIEIDLQLISEQFQAELLNILYKKTTFNEACEKEQT</sequence>
<dbReference type="RefSeq" id="WP_166155308.1">
    <property type="nucleotide sequence ID" value="NZ_JAAOIW010000018.1"/>
</dbReference>
<accession>A0ABX0JES5</accession>
<gene>
    <name evidence="1" type="ORF">G9U52_31910</name>
</gene>
<dbReference type="EMBL" id="JAAOIW010000018">
    <property type="protein sequence ID" value="NHN34403.1"/>
    <property type="molecule type" value="Genomic_DNA"/>
</dbReference>
<evidence type="ECO:0000313" key="1">
    <source>
        <dbReference type="EMBL" id="NHN34403.1"/>
    </source>
</evidence>
<keyword evidence="2" id="KW-1185">Reference proteome</keyword>
<organism evidence="1 2">
    <name type="scientific">Paenibacillus agricola</name>
    <dbReference type="NCBI Taxonomy" id="2716264"/>
    <lineage>
        <taxon>Bacteria</taxon>
        <taxon>Bacillati</taxon>
        <taxon>Bacillota</taxon>
        <taxon>Bacilli</taxon>
        <taxon>Bacillales</taxon>
        <taxon>Paenibacillaceae</taxon>
        <taxon>Paenibacillus</taxon>
    </lineage>
</organism>
<name>A0ABX0JES5_9BACL</name>
<reference evidence="1" key="1">
    <citation type="submission" date="2020-03" db="EMBL/GenBank/DDBJ databases">
        <title>Draft sequencing of Paenibacilllus sp. S3N08.</title>
        <authorList>
            <person name="Kim D.-U."/>
        </authorList>
    </citation>
    <scope>NUCLEOTIDE SEQUENCE</scope>
    <source>
        <strain evidence="1">S3N08</strain>
    </source>
</reference>